<dbReference type="AlphaFoldDB" id="A0A6M5Z0A3"/>
<dbReference type="KEGG" id="ftj:FTUN_6227"/>
<accession>A0A6M5Z0A3</accession>
<dbReference type="Proteomes" id="UP000503447">
    <property type="component" value="Chromosome"/>
</dbReference>
<feature type="compositionally biased region" description="Polar residues" evidence="1">
    <location>
        <begin position="33"/>
        <end position="57"/>
    </location>
</feature>
<dbReference type="EMBL" id="CP053452">
    <property type="protein sequence ID" value="QJW98632.1"/>
    <property type="molecule type" value="Genomic_DNA"/>
</dbReference>
<proteinExistence type="predicted"/>
<feature type="region of interest" description="Disordered" evidence="1">
    <location>
        <begin position="29"/>
        <end position="63"/>
    </location>
</feature>
<name>A0A6M5Z0A3_9BACT</name>
<reference evidence="3" key="1">
    <citation type="submission" date="2020-05" db="EMBL/GenBank/DDBJ databases">
        <title>Frigoriglobus tundricola gen. nov., sp. nov., a psychrotolerant cellulolytic planctomycete of the family Gemmataceae with two divergent copies of 16S rRNA gene.</title>
        <authorList>
            <person name="Kulichevskaya I.S."/>
            <person name="Ivanova A.A."/>
            <person name="Naumoff D.G."/>
            <person name="Beletsky A.V."/>
            <person name="Rijpstra W.I.C."/>
            <person name="Sinninghe Damste J.S."/>
            <person name="Mardanov A.V."/>
            <person name="Ravin N.V."/>
            <person name="Dedysh S.N."/>
        </authorList>
    </citation>
    <scope>NUCLEOTIDE SEQUENCE [LARGE SCALE GENOMIC DNA]</scope>
    <source>
        <strain evidence="3">PL17</strain>
    </source>
</reference>
<gene>
    <name evidence="2" type="ORF">FTUN_6227</name>
</gene>
<sequence length="63" mass="6955">MYESVSSHTALVRHGWKWTDAAPSRTAIARTSGHVTQNRSRSAYRSATNAGSLNRASQYYPGK</sequence>
<organism evidence="2 3">
    <name type="scientific">Frigoriglobus tundricola</name>
    <dbReference type="NCBI Taxonomy" id="2774151"/>
    <lineage>
        <taxon>Bacteria</taxon>
        <taxon>Pseudomonadati</taxon>
        <taxon>Planctomycetota</taxon>
        <taxon>Planctomycetia</taxon>
        <taxon>Gemmatales</taxon>
        <taxon>Gemmataceae</taxon>
        <taxon>Frigoriglobus</taxon>
    </lineage>
</organism>
<evidence type="ECO:0000313" key="2">
    <source>
        <dbReference type="EMBL" id="QJW98632.1"/>
    </source>
</evidence>
<evidence type="ECO:0000313" key="3">
    <source>
        <dbReference type="Proteomes" id="UP000503447"/>
    </source>
</evidence>
<protein>
    <submittedName>
        <fullName evidence="2">Uncharacterized protein</fullName>
    </submittedName>
</protein>
<keyword evidence="3" id="KW-1185">Reference proteome</keyword>
<evidence type="ECO:0000256" key="1">
    <source>
        <dbReference type="SAM" id="MobiDB-lite"/>
    </source>
</evidence>